<dbReference type="Pfam" id="PF07332">
    <property type="entry name" value="Phage_holin_3_6"/>
    <property type="match status" value="1"/>
</dbReference>
<feature type="transmembrane region" description="Helical" evidence="1">
    <location>
        <begin position="38"/>
        <end position="68"/>
    </location>
</feature>
<evidence type="ECO:0000313" key="2">
    <source>
        <dbReference type="EMBL" id="GAO44972.1"/>
    </source>
</evidence>
<sequence>MEQQETGYFERTEQLVRRYLEDRVLLLKLTATEKIARLAAALVIFMVVLLLGFFLLLLASILAGYFFARVTGSIFYGFGIVTGFYLILLVLVLALRKRYLDPFITNTVVRIFFDKSEDDNGEQETQA</sequence>
<comment type="caution">
    <text evidence="2">The sequence shown here is derived from an EMBL/GenBank/DDBJ whole genome shotgun (WGS) entry which is preliminary data.</text>
</comment>
<evidence type="ECO:0000256" key="1">
    <source>
        <dbReference type="SAM" id="Phobius"/>
    </source>
</evidence>
<protein>
    <recommendedName>
        <fullName evidence="4">Phage holin family protein</fullName>
    </recommendedName>
</protein>
<feature type="transmembrane region" description="Helical" evidence="1">
    <location>
        <begin position="74"/>
        <end position="95"/>
    </location>
</feature>
<dbReference type="Proteomes" id="UP000033121">
    <property type="component" value="Unassembled WGS sequence"/>
</dbReference>
<dbReference type="RefSeq" id="WP_046370961.1">
    <property type="nucleotide sequence ID" value="NZ_BBWV01000004.1"/>
</dbReference>
<dbReference type="STRING" id="1220578.FPE01S_04_02150"/>
<organism evidence="2 3">
    <name type="scientific">Flavihumibacter petaseus NBRC 106054</name>
    <dbReference type="NCBI Taxonomy" id="1220578"/>
    <lineage>
        <taxon>Bacteria</taxon>
        <taxon>Pseudomonadati</taxon>
        <taxon>Bacteroidota</taxon>
        <taxon>Chitinophagia</taxon>
        <taxon>Chitinophagales</taxon>
        <taxon>Chitinophagaceae</taxon>
        <taxon>Flavihumibacter</taxon>
    </lineage>
</organism>
<dbReference type="EMBL" id="BBWV01000004">
    <property type="protein sequence ID" value="GAO44972.1"/>
    <property type="molecule type" value="Genomic_DNA"/>
</dbReference>
<evidence type="ECO:0008006" key="4">
    <source>
        <dbReference type="Google" id="ProtNLM"/>
    </source>
</evidence>
<dbReference type="OrthoDB" id="676571at2"/>
<proteinExistence type="predicted"/>
<name>A0A0E9N4U2_9BACT</name>
<keyword evidence="1" id="KW-0472">Membrane</keyword>
<keyword evidence="3" id="KW-1185">Reference proteome</keyword>
<gene>
    <name evidence="2" type="ORF">FPE01S_04_02150</name>
</gene>
<evidence type="ECO:0000313" key="3">
    <source>
        <dbReference type="Proteomes" id="UP000033121"/>
    </source>
</evidence>
<reference evidence="2 3" key="1">
    <citation type="submission" date="2015-04" db="EMBL/GenBank/DDBJ databases">
        <title>Whole genome shotgun sequence of Flavihumibacter petaseus NBRC 106054.</title>
        <authorList>
            <person name="Miyazawa S."/>
            <person name="Hosoyama A."/>
            <person name="Hashimoto M."/>
            <person name="Noguchi M."/>
            <person name="Tsuchikane K."/>
            <person name="Ohji S."/>
            <person name="Yamazoe A."/>
            <person name="Ichikawa N."/>
            <person name="Kimura A."/>
            <person name="Fujita N."/>
        </authorList>
    </citation>
    <scope>NUCLEOTIDE SEQUENCE [LARGE SCALE GENOMIC DNA]</scope>
    <source>
        <strain evidence="2 3">NBRC 106054</strain>
    </source>
</reference>
<dbReference type="InterPro" id="IPR009937">
    <property type="entry name" value="Phage_holin_3_6"/>
</dbReference>
<keyword evidence="1" id="KW-0812">Transmembrane</keyword>
<dbReference type="AlphaFoldDB" id="A0A0E9N4U2"/>
<accession>A0A0E9N4U2</accession>
<keyword evidence="1" id="KW-1133">Transmembrane helix</keyword>